<dbReference type="InterPro" id="IPR028081">
    <property type="entry name" value="Leu-bd"/>
</dbReference>
<dbReference type="RefSeq" id="WP_201662442.1">
    <property type="nucleotide sequence ID" value="NZ_JAEQNC010000012.1"/>
</dbReference>
<keyword evidence="6" id="KW-1185">Reference proteome</keyword>
<dbReference type="PANTHER" id="PTHR30483">
    <property type="entry name" value="LEUCINE-SPECIFIC-BINDING PROTEIN"/>
    <property type="match status" value="1"/>
</dbReference>
<dbReference type="InterPro" id="IPR051010">
    <property type="entry name" value="BCAA_transport"/>
</dbReference>
<dbReference type="GO" id="GO:0006865">
    <property type="term" value="P:amino acid transport"/>
    <property type="evidence" value="ECO:0007669"/>
    <property type="project" value="UniProtKB-KW"/>
</dbReference>
<dbReference type="Proteomes" id="UP000633219">
    <property type="component" value="Unassembled WGS sequence"/>
</dbReference>
<dbReference type="AlphaFoldDB" id="A0A936YVQ2"/>
<reference evidence="5" key="1">
    <citation type="submission" date="2021-01" db="EMBL/GenBank/DDBJ databases">
        <title>Rhizobium sp. strain KVB221 16S ribosomal RNA gene Genome sequencing and assembly.</title>
        <authorList>
            <person name="Kang M."/>
        </authorList>
    </citation>
    <scope>NUCLEOTIDE SEQUENCE</scope>
    <source>
        <strain evidence="5">KVB221</strain>
    </source>
</reference>
<keyword evidence="3" id="KW-0029">Amino-acid transport</keyword>
<accession>A0A936YVQ2</accession>
<feature type="domain" description="Leucine-binding protein" evidence="4">
    <location>
        <begin position="36"/>
        <end position="378"/>
    </location>
</feature>
<dbReference type="Gene3D" id="3.40.50.2300">
    <property type="match status" value="2"/>
</dbReference>
<gene>
    <name evidence="5" type="ORF">JJB09_19985</name>
</gene>
<dbReference type="EMBL" id="JAEQNC010000012">
    <property type="protein sequence ID" value="MBL0374307.1"/>
    <property type="molecule type" value="Genomic_DNA"/>
</dbReference>
<dbReference type="InterPro" id="IPR028082">
    <property type="entry name" value="Peripla_BP_I"/>
</dbReference>
<comment type="caution">
    <text evidence="5">The sequence shown here is derived from an EMBL/GenBank/DDBJ whole genome shotgun (WGS) entry which is preliminary data.</text>
</comment>
<dbReference type="SUPFAM" id="SSF53822">
    <property type="entry name" value="Periplasmic binding protein-like I"/>
    <property type="match status" value="1"/>
</dbReference>
<evidence type="ECO:0000313" key="6">
    <source>
        <dbReference type="Proteomes" id="UP000633219"/>
    </source>
</evidence>
<keyword evidence="3" id="KW-0813">Transport</keyword>
<sequence>MINRRAMLQGVLGAGATGGMLLADLNSTAQAQDATPIPVGSALPMSGISAADGIEFKNGLELAAAEINAAGGILGRPVEIHVEDTKEMGADFVSQAMQRLVDRFNVPVIINGYNYGTNMTEMDVAADNDIIFMHYNTLISHNEKFKTDPERYYGSFQGDPPEYWYGPGCLDFLKTLADNGKWTMPNKKIAIIPSANEYSVVIANAIRDKAAEFGFEVSLFETVPFPTNQWGPTLAKLRQDPPAAIIVTHFLPQDLAQFMVQFLPQPTNSLVYMQYGPSLPAFREIGGEAVNGVVYSTVIGCLPDDYSKSFRESYRAKFGPNAAYLTGSQTYDGLWMWALSAAIAGGPSEPFNKEGTRKVAASMRRFVYRGVNGIYRADPAGQSAYCYPGQVKDPSLGMPHQFLQHQDHKTDPKLISPALYAEADFVLPPWIK</sequence>
<dbReference type="InterPro" id="IPR006311">
    <property type="entry name" value="TAT_signal"/>
</dbReference>
<keyword evidence="2" id="KW-0732">Signal</keyword>
<protein>
    <submittedName>
        <fullName evidence="5">ABC transporter substrate-binding protein</fullName>
    </submittedName>
</protein>
<dbReference type="Pfam" id="PF13458">
    <property type="entry name" value="Peripla_BP_6"/>
    <property type="match status" value="1"/>
</dbReference>
<evidence type="ECO:0000256" key="2">
    <source>
        <dbReference type="ARBA" id="ARBA00022729"/>
    </source>
</evidence>
<organism evidence="5 6">
    <name type="scientific">Rhizobium setariae</name>
    <dbReference type="NCBI Taxonomy" id="2801340"/>
    <lineage>
        <taxon>Bacteria</taxon>
        <taxon>Pseudomonadati</taxon>
        <taxon>Pseudomonadota</taxon>
        <taxon>Alphaproteobacteria</taxon>
        <taxon>Hyphomicrobiales</taxon>
        <taxon>Rhizobiaceae</taxon>
        <taxon>Rhizobium/Agrobacterium group</taxon>
        <taxon>Rhizobium</taxon>
    </lineage>
</organism>
<evidence type="ECO:0000313" key="5">
    <source>
        <dbReference type="EMBL" id="MBL0374307.1"/>
    </source>
</evidence>
<name>A0A936YVQ2_9HYPH</name>
<proteinExistence type="inferred from homology"/>
<comment type="similarity">
    <text evidence="1">Belongs to the leucine-binding protein family.</text>
</comment>
<dbReference type="PROSITE" id="PS51318">
    <property type="entry name" value="TAT"/>
    <property type="match status" value="1"/>
</dbReference>
<evidence type="ECO:0000256" key="3">
    <source>
        <dbReference type="ARBA" id="ARBA00022970"/>
    </source>
</evidence>
<evidence type="ECO:0000259" key="4">
    <source>
        <dbReference type="Pfam" id="PF13458"/>
    </source>
</evidence>
<dbReference type="PANTHER" id="PTHR30483:SF6">
    <property type="entry name" value="PERIPLASMIC BINDING PROTEIN OF ABC TRANSPORTER FOR NATURAL AMINO ACIDS"/>
    <property type="match status" value="1"/>
</dbReference>
<evidence type="ECO:0000256" key="1">
    <source>
        <dbReference type="ARBA" id="ARBA00010062"/>
    </source>
</evidence>